<dbReference type="EMBL" id="AMZH03020681">
    <property type="protein sequence ID" value="RRT38920.1"/>
    <property type="molecule type" value="Genomic_DNA"/>
</dbReference>
<reference evidence="1 2" key="1">
    <citation type="journal article" date="2014" name="Agronomy (Basel)">
        <title>A Draft Genome Sequence for Ensete ventricosum, the Drought-Tolerant Tree Against Hunger.</title>
        <authorList>
            <person name="Harrison J."/>
            <person name="Moore K.A."/>
            <person name="Paszkiewicz K."/>
            <person name="Jones T."/>
            <person name="Grant M."/>
            <person name="Ambacheew D."/>
            <person name="Muzemil S."/>
            <person name="Studholme D.J."/>
        </authorList>
    </citation>
    <scope>NUCLEOTIDE SEQUENCE [LARGE SCALE GENOMIC DNA]</scope>
</reference>
<evidence type="ECO:0000313" key="2">
    <source>
        <dbReference type="Proteomes" id="UP000287651"/>
    </source>
</evidence>
<accession>A0A426XHL1</accession>
<sequence>MYLLTNCLWNRSPLVSFLYERGWRQNFVWGGFPGPEREFLICGNWWHFLLQYYIRASSNYLYLSEGELEDLCQTCGLVNFTCVRNGPFVMISATKPS</sequence>
<evidence type="ECO:0000313" key="1">
    <source>
        <dbReference type="EMBL" id="RRT38920.1"/>
    </source>
</evidence>
<dbReference type="Proteomes" id="UP000287651">
    <property type="component" value="Unassembled WGS sequence"/>
</dbReference>
<organism evidence="1 2">
    <name type="scientific">Ensete ventricosum</name>
    <name type="common">Abyssinian banana</name>
    <name type="synonym">Musa ensete</name>
    <dbReference type="NCBI Taxonomy" id="4639"/>
    <lineage>
        <taxon>Eukaryota</taxon>
        <taxon>Viridiplantae</taxon>
        <taxon>Streptophyta</taxon>
        <taxon>Embryophyta</taxon>
        <taxon>Tracheophyta</taxon>
        <taxon>Spermatophyta</taxon>
        <taxon>Magnoliopsida</taxon>
        <taxon>Liliopsida</taxon>
        <taxon>Zingiberales</taxon>
        <taxon>Musaceae</taxon>
        <taxon>Ensete</taxon>
    </lineage>
</organism>
<proteinExistence type="predicted"/>
<protein>
    <submittedName>
        <fullName evidence="1">Uncharacterized protein</fullName>
    </submittedName>
</protein>
<name>A0A426XHL1_ENSVE</name>
<gene>
    <name evidence="1" type="ORF">B296_00032332</name>
</gene>
<dbReference type="AlphaFoldDB" id="A0A426XHL1"/>
<comment type="caution">
    <text evidence="1">The sequence shown here is derived from an EMBL/GenBank/DDBJ whole genome shotgun (WGS) entry which is preliminary data.</text>
</comment>